<sequence>MNSFIEQAQFYSEYHQKPITFYTHLIGIPLIIFSLMIFFGFFHIVVPRVMDVRVSDILTVLILIYYIILNWRLGLVLVPIFIFMVWVADLVSWAGPTRGTLWMFIILFILGWVLQLVGHFMEGKRPALVDNFWRALIAPLYLTAELFFKMGRMQDLKNQIHPDLSFEKEASINMKKNPSDIFP</sequence>
<dbReference type="PANTHER" id="PTHR28026:SF9">
    <property type="entry name" value="2-HYDROXY-PALMITIC ACID DIOXYGENASE MPO1"/>
    <property type="match status" value="1"/>
</dbReference>
<dbReference type="RefSeq" id="WP_115331764.1">
    <property type="nucleotide sequence ID" value="NZ_CAAAHP010000012.1"/>
</dbReference>
<dbReference type="OrthoDB" id="5515308at2"/>
<evidence type="ECO:0000313" key="2">
    <source>
        <dbReference type="EMBL" id="STX52188.1"/>
    </source>
</evidence>
<keyword evidence="1" id="KW-0472">Membrane</keyword>
<dbReference type="GO" id="GO:0016020">
    <property type="term" value="C:membrane"/>
    <property type="evidence" value="ECO:0007669"/>
    <property type="project" value="GOC"/>
</dbReference>
<dbReference type="InterPro" id="IPR009305">
    <property type="entry name" value="Mpo1-like"/>
</dbReference>
<keyword evidence="3" id="KW-1185">Reference proteome</keyword>
<dbReference type="GO" id="GO:0046521">
    <property type="term" value="P:sphingoid catabolic process"/>
    <property type="evidence" value="ECO:0007669"/>
    <property type="project" value="TreeGrafter"/>
</dbReference>
<proteinExistence type="predicted"/>
<dbReference type="PANTHER" id="PTHR28026">
    <property type="entry name" value="DUF962 DOMAIN PROTEIN (AFU_ORTHOLOGUE AFUA_8G05310)"/>
    <property type="match status" value="1"/>
</dbReference>
<name>A0A378JND1_9GAMM</name>
<protein>
    <submittedName>
        <fullName evidence="2">Transmembrane protein</fullName>
    </submittedName>
</protein>
<gene>
    <name evidence="2" type="ORF">NCTC13316_02292</name>
</gene>
<keyword evidence="1" id="KW-1133">Transmembrane helix</keyword>
<dbReference type="AlphaFoldDB" id="A0A378JND1"/>
<feature type="transmembrane region" description="Helical" evidence="1">
    <location>
        <begin position="100"/>
        <end position="120"/>
    </location>
</feature>
<reference evidence="2 3" key="1">
    <citation type="submission" date="2018-06" db="EMBL/GenBank/DDBJ databases">
        <authorList>
            <consortium name="Pathogen Informatics"/>
            <person name="Doyle S."/>
        </authorList>
    </citation>
    <scope>NUCLEOTIDE SEQUENCE [LARGE SCALE GENOMIC DNA]</scope>
    <source>
        <strain evidence="2 3">NCTC13316</strain>
    </source>
</reference>
<accession>A0A378JND1</accession>
<evidence type="ECO:0000256" key="1">
    <source>
        <dbReference type="SAM" id="Phobius"/>
    </source>
</evidence>
<feature type="transmembrane region" description="Helical" evidence="1">
    <location>
        <begin position="57"/>
        <end position="88"/>
    </location>
</feature>
<organism evidence="2 3">
    <name type="scientific">Legionella busanensis</name>
    <dbReference type="NCBI Taxonomy" id="190655"/>
    <lineage>
        <taxon>Bacteria</taxon>
        <taxon>Pseudomonadati</taxon>
        <taxon>Pseudomonadota</taxon>
        <taxon>Gammaproteobacteria</taxon>
        <taxon>Legionellales</taxon>
        <taxon>Legionellaceae</taxon>
        <taxon>Legionella</taxon>
    </lineage>
</organism>
<keyword evidence="1 2" id="KW-0812">Transmembrane</keyword>
<feature type="transmembrane region" description="Helical" evidence="1">
    <location>
        <begin position="21"/>
        <end position="45"/>
    </location>
</feature>
<dbReference type="EMBL" id="UGOD01000001">
    <property type="protein sequence ID" value="STX52188.1"/>
    <property type="molecule type" value="Genomic_DNA"/>
</dbReference>
<dbReference type="Proteomes" id="UP000254794">
    <property type="component" value="Unassembled WGS sequence"/>
</dbReference>
<dbReference type="Pfam" id="PF06127">
    <property type="entry name" value="Mpo1-like"/>
    <property type="match status" value="1"/>
</dbReference>
<evidence type="ECO:0000313" key="3">
    <source>
        <dbReference type="Proteomes" id="UP000254794"/>
    </source>
</evidence>